<proteinExistence type="inferred from homology"/>
<dbReference type="InterPro" id="IPR001940">
    <property type="entry name" value="Peptidase_S1C"/>
</dbReference>
<dbReference type="PRINTS" id="PR00834">
    <property type="entry name" value="PROTEASES2C"/>
</dbReference>
<feature type="domain" description="PDZ" evidence="9">
    <location>
        <begin position="283"/>
        <end position="374"/>
    </location>
</feature>
<evidence type="ECO:0000256" key="7">
    <source>
        <dbReference type="PIRSR" id="PIRSR611782-1"/>
    </source>
</evidence>
<gene>
    <name evidence="10" type="primary">mucD_3</name>
    <name evidence="10" type="ORF">LF1_51560</name>
</gene>
<dbReference type="SUPFAM" id="SSF50494">
    <property type="entry name" value="Trypsin-like serine proteases"/>
    <property type="match status" value="1"/>
</dbReference>
<dbReference type="SMART" id="SM00228">
    <property type="entry name" value="PDZ"/>
    <property type="match status" value="2"/>
</dbReference>
<evidence type="ECO:0000313" key="11">
    <source>
        <dbReference type="Proteomes" id="UP000322699"/>
    </source>
</evidence>
<dbReference type="Proteomes" id="UP000322699">
    <property type="component" value="Unassembled WGS sequence"/>
</dbReference>
<reference evidence="10 11" key="1">
    <citation type="submission" date="2019-08" db="EMBL/GenBank/DDBJ databases">
        <title>Deep-cultivation of Planctomycetes and their phenomic and genomic characterization uncovers novel biology.</title>
        <authorList>
            <person name="Wiegand S."/>
            <person name="Jogler M."/>
            <person name="Boedeker C."/>
            <person name="Pinto D."/>
            <person name="Vollmers J."/>
            <person name="Rivas-Marin E."/>
            <person name="Kohn T."/>
            <person name="Peeters S.H."/>
            <person name="Heuer A."/>
            <person name="Rast P."/>
            <person name="Oberbeckmann S."/>
            <person name="Bunk B."/>
            <person name="Jeske O."/>
            <person name="Meyerdierks A."/>
            <person name="Storesund J.E."/>
            <person name="Kallscheuer N."/>
            <person name="Luecker S."/>
            <person name="Lage O.M."/>
            <person name="Pohl T."/>
            <person name="Merkel B.J."/>
            <person name="Hornburger P."/>
            <person name="Mueller R.-W."/>
            <person name="Bruemmer F."/>
            <person name="Labrenz M."/>
            <person name="Spormann A.M."/>
            <person name="Op Den Camp H."/>
            <person name="Overmann J."/>
            <person name="Amann R."/>
            <person name="Jetten M.S.M."/>
            <person name="Mascher T."/>
            <person name="Medema M.H."/>
            <person name="Devos D.P."/>
            <person name="Kaster A.-K."/>
            <person name="Ovreas L."/>
            <person name="Rohde M."/>
            <person name="Galperin M.Y."/>
            <person name="Jogler C."/>
        </authorList>
    </citation>
    <scope>NUCLEOTIDE SEQUENCE [LARGE SCALE GENOMIC DNA]</scope>
    <source>
        <strain evidence="10 11">LF1</strain>
    </source>
</reference>
<evidence type="ECO:0000256" key="2">
    <source>
        <dbReference type="ARBA" id="ARBA00022670"/>
    </source>
</evidence>
<dbReference type="Gene3D" id="2.30.42.10">
    <property type="match status" value="2"/>
</dbReference>
<keyword evidence="3" id="KW-0732">Signal</keyword>
<dbReference type="FunFam" id="2.40.10.10:FF:000001">
    <property type="entry name" value="Periplasmic serine protease DegS"/>
    <property type="match status" value="1"/>
</dbReference>
<dbReference type="EMBL" id="VRLW01000001">
    <property type="protein sequence ID" value="KAA1262589.1"/>
    <property type="molecule type" value="Genomic_DNA"/>
</dbReference>
<dbReference type="EC" id="3.4.21.107" evidence="10"/>
<evidence type="ECO:0000256" key="5">
    <source>
        <dbReference type="ARBA" id="ARBA00022801"/>
    </source>
</evidence>
<evidence type="ECO:0000256" key="8">
    <source>
        <dbReference type="PIRSR" id="PIRSR611782-2"/>
    </source>
</evidence>
<dbReference type="InterPro" id="IPR011782">
    <property type="entry name" value="Pept_S1C_Do"/>
</dbReference>
<dbReference type="NCBIfam" id="TIGR02037">
    <property type="entry name" value="degP_htrA_DO"/>
    <property type="match status" value="1"/>
</dbReference>
<sequence>MMHQNMRRWLVAAMGCLAALAGLFLVTNGKIQQADAQDAGVYGSPAAASANPANIQPAPLAAAMDLSAAFRQVAQSMRSSVVAVETKSVRDVQPTVEDFFGRRRQRGRQQEATGSGSGVIVRADGYILTNNHVVEDSDEVKVELEDGRILSAEIVGLDPQTDLAVLKVDATGLRPAAFGSSDDIRVGDWVLAIGSPFNLDQTVTAGIISGKNRVQGIVNGGDGFEDFLQTDAAINPGNSGGPLVNLRGELVGINTAIVSRSGTSAGIGFAIPVSMAKPVLESIIATGQVRRGFLGASVVDVTPQSVQQYDLKVNRGGLIGGLLDGQPAALAGLQPGDVVVTMDGKRVIGGTQLRNYIASRPPGSQIALDVNRSGKVIRVEVKLKERTEEAMAMFNPGVSLGAGLVAVSPETAKRYGYDGLTSGLIVTSIEDGGIADRMQLEVGDVIETVANITLQSPEQFGAIISEAAKAGQPIRVIVRRGNERILFTLR</sequence>
<evidence type="ECO:0000259" key="9">
    <source>
        <dbReference type="PROSITE" id="PS50106"/>
    </source>
</evidence>
<dbReference type="AlphaFoldDB" id="A0A5B1CRS8"/>
<dbReference type="InterPro" id="IPR009003">
    <property type="entry name" value="Peptidase_S1_PA"/>
</dbReference>
<dbReference type="SUPFAM" id="SSF50156">
    <property type="entry name" value="PDZ domain-like"/>
    <property type="match status" value="2"/>
</dbReference>
<evidence type="ECO:0000256" key="1">
    <source>
        <dbReference type="ARBA" id="ARBA00010541"/>
    </source>
</evidence>
<keyword evidence="4" id="KW-0677">Repeat</keyword>
<feature type="active site" description="Charge relay system" evidence="7">
    <location>
        <position position="162"/>
    </location>
</feature>
<evidence type="ECO:0000313" key="10">
    <source>
        <dbReference type="EMBL" id="KAA1262589.1"/>
    </source>
</evidence>
<dbReference type="GO" id="GO:0006508">
    <property type="term" value="P:proteolysis"/>
    <property type="evidence" value="ECO:0007669"/>
    <property type="project" value="UniProtKB-KW"/>
</dbReference>
<keyword evidence="5 10" id="KW-0378">Hydrolase</keyword>
<comment type="similarity">
    <text evidence="1">Belongs to the peptidase S1C family.</text>
</comment>
<dbReference type="Pfam" id="PF13365">
    <property type="entry name" value="Trypsin_2"/>
    <property type="match status" value="1"/>
</dbReference>
<dbReference type="InterPro" id="IPR051201">
    <property type="entry name" value="Chloro_Bact_Ser_Proteases"/>
</dbReference>
<feature type="domain" description="PDZ" evidence="9">
    <location>
        <begin position="380"/>
        <end position="456"/>
    </location>
</feature>
<keyword evidence="11" id="KW-1185">Reference proteome</keyword>
<keyword evidence="6" id="KW-0720">Serine protease</keyword>
<dbReference type="Gene3D" id="2.40.10.120">
    <property type="match status" value="1"/>
</dbReference>
<comment type="caution">
    <text evidence="10">The sequence shown here is derived from an EMBL/GenBank/DDBJ whole genome shotgun (WGS) entry which is preliminary data.</text>
</comment>
<feature type="active site" description="Charge relay system" evidence="7">
    <location>
        <position position="132"/>
    </location>
</feature>
<evidence type="ECO:0000256" key="3">
    <source>
        <dbReference type="ARBA" id="ARBA00022729"/>
    </source>
</evidence>
<name>A0A5B1CRS8_9BACT</name>
<feature type="binding site" evidence="8">
    <location>
        <begin position="237"/>
        <end position="239"/>
    </location>
    <ligand>
        <name>substrate</name>
    </ligand>
</feature>
<dbReference type="InterPro" id="IPR036034">
    <property type="entry name" value="PDZ_sf"/>
</dbReference>
<dbReference type="OrthoDB" id="248175at2"/>
<dbReference type="Pfam" id="PF13180">
    <property type="entry name" value="PDZ_2"/>
    <property type="match status" value="1"/>
</dbReference>
<evidence type="ECO:0000256" key="4">
    <source>
        <dbReference type="ARBA" id="ARBA00022737"/>
    </source>
</evidence>
<dbReference type="PANTHER" id="PTHR43343:SF3">
    <property type="entry name" value="PROTEASE DO-LIKE 8, CHLOROPLASTIC"/>
    <property type="match status" value="1"/>
</dbReference>
<dbReference type="PROSITE" id="PS50106">
    <property type="entry name" value="PDZ"/>
    <property type="match status" value="2"/>
</dbReference>
<organism evidence="10 11">
    <name type="scientific">Rubripirellula obstinata</name>
    <dbReference type="NCBI Taxonomy" id="406547"/>
    <lineage>
        <taxon>Bacteria</taxon>
        <taxon>Pseudomonadati</taxon>
        <taxon>Planctomycetota</taxon>
        <taxon>Planctomycetia</taxon>
        <taxon>Pirellulales</taxon>
        <taxon>Pirellulaceae</taxon>
        <taxon>Rubripirellula</taxon>
    </lineage>
</organism>
<feature type="binding site" evidence="8">
    <location>
        <position position="132"/>
    </location>
    <ligand>
        <name>substrate</name>
    </ligand>
</feature>
<dbReference type="RefSeq" id="WP_084422945.1">
    <property type="nucleotide sequence ID" value="NZ_LWSK01000146.1"/>
</dbReference>
<evidence type="ECO:0000256" key="6">
    <source>
        <dbReference type="ARBA" id="ARBA00022825"/>
    </source>
</evidence>
<keyword evidence="2 10" id="KW-0645">Protease</keyword>
<accession>A0A5B1CRS8</accession>
<protein>
    <submittedName>
        <fullName evidence="10">Putative periplasmic serine endoprotease DegP-like</fullName>
        <ecNumber evidence="10">3.4.21.107</ecNumber>
    </submittedName>
</protein>
<feature type="active site" description="Charge relay system" evidence="7">
    <location>
        <position position="239"/>
    </location>
</feature>
<dbReference type="GO" id="GO:0004252">
    <property type="term" value="F:serine-type endopeptidase activity"/>
    <property type="evidence" value="ECO:0007669"/>
    <property type="project" value="InterPro"/>
</dbReference>
<dbReference type="InterPro" id="IPR001478">
    <property type="entry name" value="PDZ"/>
</dbReference>
<feature type="binding site" evidence="8">
    <location>
        <position position="162"/>
    </location>
    <ligand>
        <name>substrate</name>
    </ligand>
</feature>
<dbReference type="PANTHER" id="PTHR43343">
    <property type="entry name" value="PEPTIDASE S12"/>
    <property type="match status" value="1"/>
</dbReference>